<keyword evidence="1 8" id="KW-0646">Protease inhibitor</keyword>
<feature type="region of interest" description="Disordered" evidence="4">
    <location>
        <begin position="383"/>
        <end position="407"/>
    </location>
</feature>
<evidence type="ECO:0000256" key="4">
    <source>
        <dbReference type="SAM" id="MobiDB-lite"/>
    </source>
</evidence>
<keyword evidence="3" id="KW-1015">Disulfide bond</keyword>
<dbReference type="GeneID" id="113497439"/>
<dbReference type="GO" id="GO:0005615">
    <property type="term" value="C:extracellular space"/>
    <property type="evidence" value="ECO:0007669"/>
    <property type="project" value="TreeGrafter"/>
</dbReference>
<sequence length="505" mass="56035">MDFKFGVLVALSALAYTAYAAQAPCVCTRNYKPVCGSDGVTYSNECLLNCQRYSSQNDITAVRNGPCDLPLPETCVCPFNYSPVCGSDSVTYPNSCSLRCSAQRIAGLEELYQGPCAPTPQEPPCTCPRERKPVCGSDGNTYSNSCLLNCATKDNSMLSIRHLGDCPDKVKVVDFITNIMGESYELEYIRSFEYRSEEDKDDDDDFCDCVPMDNPVCGSDGVTYKKKYSLKMHLFKIFHFNLGTGQLLTGTFLVITLIRTTVGSQGTCTNLADLAEPCGCTLTQDNFDPVCGSDGQSYMTLCFLACKQSIEGRRITVEHKGPCSKKSNCVCNSLYDPVCGSNGITYPNECVLSCNVQKLSSLKLKHRGMCNDDYDDSREKLTHSQASSPCGQSRPATEKPRPCDRPEEKLQTLSEDDTCYCSSVNRPLCASNSVTYTNMCVLHCTRNKDPSIKFVRWGGCEHSRSDETIRLVSRGKPSKYWDNTLRKNKGPMRFNLKPLRGRNKY</sequence>
<keyword evidence="7" id="KW-1185">Reference proteome</keyword>
<feature type="compositionally biased region" description="Basic and acidic residues" evidence="4">
    <location>
        <begin position="396"/>
        <end position="407"/>
    </location>
</feature>
<gene>
    <name evidence="8" type="primary">LOC113497439</name>
</gene>
<evidence type="ECO:0000256" key="1">
    <source>
        <dbReference type="ARBA" id="ARBA00022690"/>
    </source>
</evidence>
<feature type="compositionally biased region" description="Polar residues" evidence="4">
    <location>
        <begin position="383"/>
        <end position="395"/>
    </location>
</feature>
<dbReference type="Proteomes" id="UP000322000">
    <property type="component" value="Chromosome 9"/>
</dbReference>
<evidence type="ECO:0000313" key="8">
    <source>
        <dbReference type="RefSeq" id="XP_026732793.1"/>
    </source>
</evidence>
<dbReference type="CDD" id="cd00104">
    <property type="entry name" value="KAZAL_FS"/>
    <property type="match status" value="5"/>
</dbReference>
<dbReference type="SUPFAM" id="SSF100895">
    <property type="entry name" value="Kazal-type serine protease inhibitors"/>
    <property type="match status" value="7"/>
</dbReference>
<keyword evidence="5" id="KW-0732">Signal</keyword>
<dbReference type="InterPro" id="IPR002350">
    <property type="entry name" value="Kazal_dom"/>
</dbReference>
<keyword evidence="2 8" id="KW-0722">Serine protease inhibitor</keyword>
<accession>A0A7E5VWS9</accession>
<dbReference type="KEGG" id="tnl:113497439"/>
<feature type="chain" id="PRO_5028943149" evidence="5">
    <location>
        <begin position="21"/>
        <end position="505"/>
    </location>
</feature>
<evidence type="ECO:0000313" key="7">
    <source>
        <dbReference type="Proteomes" id="UP000322000"/>
    </source>
</evidence>
<evidence type="ECO:0000256" key="5">
    <source>
        <dbReference type="SAM" id="SignalP"/>
    </source>
</evidence>
<feature type="domain" description="Kazal-like" evidence="6">
    <location>
        <begin position="272"/>
        <end position="311"/>
    </location>
</feature>
<evidence type="ECO:0000259" key="6">
    <source>
        <dbReference type="PROSITE" id="PS51465"/>
    </source>
</evidence>
<feature type="domain" description="Kazal-like" evidence="6">
    <location>
        <begin position="119"/>
        <end position="168"/>
    </location>
</feature>
<dbReference type="Gene3D" id="3.30.60.30">
    <property type="match status" value="7"/>
</dbReference>
<feature type="domain" description="Kazal-like" evidence="6">
    <location>
        <begin position="397"/>
        <end position="462"/>
    </location>
</feature>
<dbReference type="Pfam" id="PF00050">
    <property type="entry name" value="Kazal_1"/>
    <property type="match status" value="5"/>
</dbReference>
<dbReference type="GO" id="GO:0004867">
    <property type="term" value="F:serine-type endopeptidase inhibitor activity"/>
    <property type="evidence" value="ECO:0007669"/>
    <property type="project" value="UniProtKB-KW"/>
</dbReference>
<organism evidence="7 8">
    <name type="scientific">Trichoplusia ni</name>
    <name type="common">Cabbage looper</name>
    <dbReference type="NCBI Taxonomy" id="7111"/>
    <lineage>
        <taxon>Eukaryota</taxon>
        <taxon>Metazoa</taxon>
        <taxon>Ecdysozoa</taxon>
        <taxon>Arthropoda</taxon>
        <taxon>Hexapoda</taxon>
        <taxon>Insecta</taxon>
        <taxon>Pterygota</taxon>
        <taxon>Neoptera</taxon>
        <taxon>Endopterygota</taxon>
        <taxon>Lepidoptera</taxon>
        <taxon>Glossata</taxon>
        <taxon>Ditrysia</taxon>
        <taxon>Noctuoidea</taxon>
        <taxon>Noctuidae</taxon>
        <taxon>Plusiinae</taxon>
        <taxon>Trichoplusia</taxon>
    </lineage>
</organism>
<dbReference type="SMART" id="SM00280">
    <property type="entry name" value="KAZAL"/>
    <property type="match status" value="6"/>
</dbReference>
<dbReference type="AlphaFoldDB" id="A0A7E5VWS9"/>
<dbReference type="InterPro" id="IPR053265">
    <property type="entry name" value="Serpin"/>
</dbReference>
<dbReference type="PROSITE" id="PS51465">
    <property type="entry name" value="KAZAL_2"/>
    <property type="match status" value="6"/>
</dbReference>
<dbReference type="RefSeq" id="XP_026732793.1">
    <property type="nucleotide sequence ID" value="XM_026876992.1"/>
</dbReference>
<dbReference type="InParanoid" id="A0A7E5VWS9"/>
<name>A0A7E5VWS9_TRINI</name>
<feature type="signal peptide" evidence="5">
    <location>
        <begin position="1"/>
        <end position="20"/>
    </location>
</feature>
<dbReference type="OrthoDB" id="126772at2759"/>
<feature type="domain" description="Kazal-like" evidence="6">
    <location>
        <begin position="19"/>
        <end position="51"/>
    </location>
</feature>
<dbReference type="PROSITE" id="PS00282">
    <property type="entry name" value="KAZAL_1"/>
    <property type="match status" value="4"/>
</dbReference>
<feature type="domain" description="Kazal-like" evidence="6">
    <location>
        <begin position="61"/>
        <end position="118"/>
    </location>
</feature>
<dbReference type="InterPro" id="IPR036058">
    <property type="entry name" value="Kazal_dom_sf"/>
</dbReference>
<protein>
    <submittedName>
        <fullName evidence="8">Serine protease inhibitor dipetalogastin-like</fullName>
    </submittedName>
</protein>
<evidence type="ECO:0000256" key="2">
    <source>
        <dbReference type="ARBA" id="ARBA00022900"/>
    </source>
</evidence>
<evidence type="ECO:0000256" key="3">
    <source>
        <dbReference type="ARBA" id="ARBA00023157"/>
    </source>
</evidence>
<proteinExistence type="predicted"/>
<dbReference type="Pfam" id="PF07648">
    <property type="entry name" value="Kazal_2"/>
    <property type="match status" value="1"/>
</dbReference>
<dbReference type="PANTHER" id="PTHR21131:SF0">
    <property type="entry name" value="GEO10195P1-RELATED"/>
    <property type="match status" value="1"/>
</dbReference>
<feature type="domain" description="Kazal-like" evidence="6">
    <location>
        <begin position="317"/>
        <end position="372"/>
    </location>
</feature>
<dbReference type="FunFam" id="3.30.60.30:FF:000067">
    <property type="entry name" value="Thrombin inhibitor rhodniin"/>
    <property type="match status" value="1"/>
</dbReference>
<dbReference type="PANTHER" id="PTHR21131">
    <property type="entry name" value="SERINE-TYPE ENDOPEPTIDASE INHIBITOR"/>
    <property type="match status" value="1"/>
</dbReference>
<reference evidence="8" key="1">
    <citation type="submission" date="2025-08" db="UniProtKB">
        <authorList>
            <consortium name="RefSeq"/>
        </authorList>
    </citation>
    <scope>IDENTIFICATION</scope>
</reference>